<feature type="region of interest" description="Disordered" evidence="1">
    <location>
        <begin position="1"/>
        <end position="99"/>
    </location>
</feature>
<dbReference type="PANTHER" id="PTHR47331:SF5">
    <property type="entry name" value="RIBONUCLEASE H"/>
    <property type="match status" value="1"/>
</dbReference>
<sequence length="1629" mass="185037">MFITPPPRGKMVSTRSAARTDPSLKVEKHEVVEASDQQQPSGSQNITSDTSKKEAKSKKSNFEKHVEHFDVPTESRRTSEKSRRVSSIPSTTSSSKLARRKQLEYEAAAAKARIQMELIDKKLQADMANMEKYSPQNSIEEDRCTNGTEIEEWLERSNQELESQRRVHKNGKNKKDEPCPPTNSDVGTEGTTVQQLVTALKELTHTSVSSGHNANLLSRISTPRELPIFSGDPADWLEFKQAFHESTQVCKFSPTENLWRLRKCLRGAAKEAVTALLLSASSPEIVMSTLELQFGNPDIILSRILLDIKKMPSMSHEYHKDIVQFSTKVKNYVAAVEALGRQEYLQGVSITKILLSKLPTVLLSKWTDYSYPLISQGAKSQLIILSEFLYNEAIKVSHTCVNLLNLPSGNYNKKIYEKQKNQNDSLLLHSTQSDENCNFCKKSVHKLPDCKKFKKSMRKDRWFFVKRNGICYKCLVSNHARDNCPAISCDIDNCGQAHHRMLHFIPGGHSRQNNSDNAMQKSESSAVVPAIKTVTCINKNCTRVLLKCVPINIHGPNGVISANALLDDGSTVSLISSELASQVGLCGRNECMRVRGAWDGSELECNVQLIDVSVSNREGTKFSIRVRSVNNLNLPVQDLSSVKCSVYAHLNKIKNYNMCTDRIKPELLIGQDNYHLILPLEVIAGKPNEPCATYTPLGWCLHGQVPQHVTSRSRKRNSTLFISDDVMQSSRETDSERLLREMNDEVRRSFTVESMGVSARPRQNAEELRALKCLEETSILENGRWYVGLPWKDRNCKMVDSFEMAMSRLRNLEKKLNGNNDFCIRYKERILHLLENDYAKEIIKPQFTPKTWYLPHFGIDNPNKKKLRLVFDAAACANGQSLNDYLLTGPDLLVSLFGIMLRFRENAIAVTGDIRDMFLRVKIRPQDQDVFRFLWRDNPSEEVRTFVMTSLIFGANCSPFIAQFIKNKNAQRFESTKRSAAQAIYTQHYMDDYIDSLPNDETAIELVKDIIYIHKQGGFDIRNWTSNSEKLLSSIPKDMLGSTAVRFKIDQQCGERTLGLIWHPHNDTFGFDTFFKRIPEEIVEATKKPTKREMLRIIMSIFDVYGFISPFTINGKILLQETWRLNIQWDDLIPESIFNKWREWLYVMKTINSISLPRCYLACTSASETDCEHLGLGTDTRVRETARASGTNAPNSKVSQSATSATQRATKCAPTYATTNVSTCATMIDNNTCSHSAVCAGRTQAAIYTNLQLHIFCDASTKAMCAVAYWRWSNNNRIQVAFICSKCRVAPIKHISVPRLELQAALMAARLAHAIIEEHRIKPTQTFFWSDSTTVLYWIHNNSRNYKAYVAHRLGEIDELSRGGEWRYVPTKINIADVATRGINSPKLPKEWFDGPSFLTCKENVWPCVTKFNVEEQKLECVTILQQSTENMCIPVPEPTKFSSWLRLLRSTACVLIFIFKCRKRYNNIERTAMQIAETMLIKFSQRNSFGTEISIIKNKGIINKTSRLLTLSPYLDDHDVLRAEGRIDAASDVLPETKRPIILDGKDHITRLIVHSYHIKAAHGNQELVVNELKQKYYIFKVRPTVKFVTKQCMVCRIRKAKPAGTQNGRLTCCQNGSSSTAFFVLRP</sequence>
<dbReference type="InterPro" id="IPR008042">
    <property type="entry name" value="Retrotrans_Pao"/>
</dbReference>
<dbReference type="Pfam" id="PF17921">
    <property type="entry name" value="Integrase_H2C2"/>
    <property type="match status" value="1"/>
</dbReference>
<dbReference type="Proteomes" id="UP000791440">
    <property type="component" value="Unassembled WGS sequence"/>
</dbReference>
<feature type="compositionally biased region" description="Basic and acidic residues" evidence="1">
    <location>
        <begin position="60"/>
        <end position="83"/>
    </location>
</feature>
<feature type="compositionally biased region" description="Basic and acidic residues" evidence="1">
    <location>
        <begin position="22"/>
        <end position="32"/>
    </location>
</feature>
<reference evidence="3" key="1">
    <citation type="journal article" date="2016" name="Insect Biochem. Mol. Biol.">
        <title>Multifaceted biological insights from a draft genome sequence of the tobacco hornworm moth, Manduca sexta.</title>
        <authorList>
            <person name="Kanost M.R."/>
            <person name="Arrese E.L."/>
            <person name="Cao X."/>
            <person name="Chen Y.R."/>
            <person name="Chellapilla S."/>
            <person name="Goldsmith M.R."/>
            <person name="Grosse-Wilde E."/>
            <person name="Heckel D.G."/>
            <person name="Herndon N."/>
            <person name="Jiang H."/>
            <person name="Papanicolaou A."/>
            <person name="Qu J."/>
            <person name="Soulages J.L."/>
            <person name="Vogel H."/>
            <person name="Walters J."/>
            <person name="Waterhouse R.M."/>
            <person name="Ahn S.J."/>
            <person name="Almeida F.C."/>
            <person name="An C."/>
            <person name="Aqrawi P."/>
            <person name="Bretschneider A."/>
            <person name="Bryant W.B."/>
            <person name="Bucks S."/>
            <person name="Chao H."/>
            <person name="Chevignon G."/>
            <person name="Christen J.M."/>
            <person name="Clarke D.F."/>
            <person name="Dittmer N.T."/>
            <person name="Ferguson L.C.F."/>
            <person name="Garavelou S."/>
            <person name="Gordon K.H.J."/>
            <person name="Gunaratna R.T."/>
            <person name="Han Y."/>
            <person name="Hauser F."/>
            <person name="He Y."/>
            <person name="Heidel-Fischer H."/>
            <person name="Hirsh A."/>
            <person name="Hu Y."/>
            <person name="Jiang H."/>
            <person name="Kalra D."/>
            <person name="Klinner C."/>
            <person name="Konig C."/>
            <person name="Kovar C."/>
            <person name="Kroll A.R."/>
            <person name="Kuwar S.S."/>
            <person name="Lee S.L."/>
            <person name="Lehman R."/>
            <person name="Li K."/>
            <person name="Li Z."/>
            <person name="Liang H."/>
            <person name="Lovelace S."/>
            <person name="Lu Z."/>
            <person name="Mansfield J.H."/>
            <person name="McCulloch K.J."/>
            <person name="Mathew T."/>
            <person name="Morton B."/>
            <person name="Muzny D.M."/>
            <person name="Neunemann D."/>
            <person name="Ongeri F."/>
            <person name="Pauchet Y."/>
            <person name="Pu L.L."/>
            <person name="Pyrousis I."/>
            <person name="Rao X.J."/>
            <person name="Redding A."/>
            <person name="Roesel C."/>
            <person name="Sanchez-Gracia A."/>
            <person name="Schaack S."/>
            <person name="Shukla A."/>
            <person name="Tetreau G."/>
            <person name="Wang Y."/>
            <person name="Xiong G.H."/>
            <person name="Traut W."/>
            <person name="Walsh T.K."/>
            <person name="Worley K.C."/>
            <person name="Wu D."/>
            <person name="Wu W."/>
            <person name="Wu Y.Q."/>
            <person name="Zhang X."/>
            <person name="Zou Z."/>
            <person name="Zucker H."/>
            <person name="Briscoe A.D."/>
            <person name="Burmester T."/>
            <person name="Clem R.J."/>
            <person name="Feyereisen R."/>
            <person name="Grimmelikhuijzen C.J.P."/>
            <person name="Hamodrakas S.J."/>
            <person name="Hansson B.S."/>
            <person name="Huguet E."/>
            <person name="Jermiin L.S."/>
            <person name="Lan Q."/>
            <person name="Lehman H.K."/>
            <person name="Lorenzen M."/>
            <person name="Merzendorfer H."/>
            <person name="Michalopoulos I."/>
            <person name="Morton D.B."/>
            <person name="Muthukrishnan S."/>
            <person name="Oakeshott J.G."/>
            <person name="Palmer W."/>
            <person name="Park Y."/>
            <person name="Passarelli A.L."/>
            <person name="Rozas J."/>
            <person name="Schwartz L.M."/>
            <person name="Smith W."/>
            <person name="Southgate A."/>
            <person name="Vilcinskas A."/>
            <person name="Vogt R."/>
            <person name="Wang P."/>
            <person name="Werren J."/>
            <person name="Yu X.Q."/>
            <person name="Zhou J.J."/>
            <person name="Brown S.J."/>
            <person name="Scherer S.E."/>
            <person name="Richards S."/>
            <person name="Blissard G.W."/>
        </authorList>
    </citation>
    <scope>NUCLEOTIDE SEQUENCE</scope>
</reference>
<dbReference type="Pfam" id="PF05380">
    <property type="entry name" value="Peptidase_A17"/>
    <property type="match status" value="2"/>
</dbReference>
<proteinExistence type="predicted"/>
<gene>
    <name evidence="3" type="ORF">O3G_MSEX005124</name>
</gene>
<comment type="caution">
    <text evidence="3">The sequence shown here is derived from an EMBL/GenBank/DDBJ whole genome shotgun (WGS) entry which is preliminary data.</text>
</comment>
<dbReference type="InterPro" id="IPR005312">
    <property type="entry name" value="DUF1759"/>
</dbReference>
<feature type="compositionally biased region" description="Polar residues" evidence="1">
    <location>
        <begin position="35"/>
        <end position="49"/>
    </location>
</feature>
<evidence type="ECO:0000256" key="1">
    <source>
        <dbReference type="SAM" id="MobiDB-lite"/>
    </source>
</evidence>
<organism evidence="3 4">
    <name type="scientific">Manduca sexta</name>
    <name type="common">Tobacco hawkmoth</name>
    <name type="synonym">Tobacco hornworm</name>
    <dbReference type="NCBI Taxonomy" id="7130"/>
    <lineage>
        <taxon>Eukaryota</taxon>
        <taxon>Metazoa</taxon>
        <taxon>Ecdysozoa</taxon>
        <taxon>Arthropoda</taxon>
        <taxon>Hexapoda</taxon>
        <taxon>Insecta</taxon>
        <taxon>Pterygota</taxon>
        <taxon>Neoptera</taxon>
        <taxon>Endopterygota</taxon>
        <taxon>Lepidoptera</taxon>
        <taxon>Glossata</taxon>
        <taxon>Ditrysia</taxon>
        <taxon>Bombycoidea</taxon>
        <taxon>Sphingidae</taxon>
        <taxon>Sphinginae</taxon>
        <taxon>Sphingini</taxon>
        <taxon>Manduca</taxon>
    </lineage>
</organism>
<accession>A0A922CJC2</accession>
<dbReference type="PANTHER" id="PTHR47331">
    <property type="entry name" value="PHD-TYPE DOMAIN-CONTAINING PROTEIN"/>
    <property type="match status" value="1"/>
</dbReference>
<keyword evidence="4" id="KW-1185">Reference proteome</keyword>
<feature type="domain" description="Integrase zinc-binding" evidence="2">
    <location>
        <begin position="1550"/>
        <end position="1602"/>
    </location>
</feature>
<dbReference type="InterPro" id="IPR041588">
    <property type="entry name" value="Integrase_H2C2"/>
</dbReference>
<reference evidence="3" key="2">
    <citation type="submission" date="2020-12" db="EMBL/GenBank/DDBJ databases">
        <authorList>
            <person name="Kanost M."/>
        </authorList>
    </citation>
    <scope>NUCLEOTIDE SEQUENCE</scope>
</reference>
<dbReference type="EMBL" id="JH668348">
    <property type="protein sequence ID" value="KAG6447723.1"/>
    <property type="molecule type" value="Genomic_DNA"/>
</dbReference>
<feature type="region of interest" description="Disordered" evidence="1">
    <location>
        <begin position="156"/>
        <end position="189"/>
    </location>
</feature>
<feature type="compositionally biased region" description="Basic and acidic residues" evidence="1">
    <location>
        <begin position="156"/>
        <end position="165"/>
    </location>
</feature>
<evidence type="ECO:0000313" key="4">
    <source>
        <dbReference type="Proteomes" id="UP000791440"/>
    </source>
</evidence>
<dbReference type="CDD" id="cd01644">
    <property type="entry name" value="RT_pepA17"/>
    <property type="match status" value="1"/>
</dbReference>
<protein>
    <recommendedName>
        <fullName evidence="2">Integrase zinc-binding domain-containing protein</fullName>
    </recommendedName>
</protein>
<evidence type="ECO:0000259" key="2">
    <source>
        <dbReference type="Pfam" id="PF17921"/>
    </source>
</evidence>
<dbReference type="Pfam" id="PF03564">
    <property type="entry name" value="DUF1759"/>
    <property type="match status" value="1"/>
</dbReference>
<dbReference type="CDD" id="cd00303">
    <property type="entry name" value="retropepsin_like"/>
    <property type="match status" value="1"/>
</dbReference>
<evidence type="ECO:0000313" key="3">
    <source>
        <dbReference type="EMBL" id="KAG6447723.1"/>
    </source>
</evidence>
<feature type="compositionally biased region" description="Low complexity" evidence="1">
    <location>
        <begin position="85"/>
        <end position="95"/>
    </location>
</feature>
<name>A0A922CJC2_MANSE</name>